<dbReference type="RefSeq" id="WP_327605944.1">
    <property type="nucleotide sequence ID" value="NZ_JARZFX010000001.1"/>
</dbReference>
<dbReference type="Proteomes" id="UP001335737">
    <property type="component" value="Unassembled WGS sequence"/>
</dbReference>
<keyword evidence="1" id="KW-0175">Coiled coil</keyword>
<accession>A0ABU6KAL6</accession>
<proteinExistence type="predicted"/>
<gene>
    <name evidence="2" type="ORF">QGM71_02585</name>
</gene>
<protein>
    <submittedName>
        <fullName evidence="2">Uncharacterized protein</fullName>
    </submittedName>
</protein>
<evidence type="ECO:0000256" key="1">
    <source>
        <dbReference type="SAM" id="Coils"/>
    </source>
</evidence>
<reference evidence="2 3" key="1">
    <citation type="journal article" date="2024" name="Int. J. Syst. Evol. Microbiol.">
        <title>Virgibacillus tibetensis sp. nov., isolated from salt lake on the Tibetan Plateau of China.</title>
        <authorList>
            <person name="Phurbu D."/>
            <person name="Liu Z.-X."/>
            <person name="Wang R."/>
            <person name="Zheng Y.-Y."/>
            <person name="Liu H.-C."/>
            <person name="Zhou Y.-G."/>
            <person name="Yu Y.-J."/>
            <person name="Li A.-H."/>
        </authorList>
    </citation>
    <scope>NUCLEOTIDE SEQUENCE [LARGE SCALE GENOMIC DNA]</scope>
    <source>
        <strain evidence="2 3">C22-A2</strain>
    </source>
</reference>
<feature type="coiled-coil region" evidence="1">
    <location>
        <begin position="7"/>
        <end position="75"/>
    </location>
</feature>
<name>A0ABU6KAL6_9BACI</name>
<evidence type="ECO:0000313" key="3">
    <source>
        <dbReference type="Proteomes" id="UP001335737"/>
    </source>
</evidence>
<comment type="caution">
    <text evidence="2">The sequence shown here is derived from an EMBL/GenBank/DDBJ whole genome shotgun (WGS) entry which is preliminary data.</text>
</comment>
<sequence>MSSKDPLKEVQNKITKLEAQIKKLRGTNKEWRDKYYNAERRLERFDSTMVNQSELDQLKLENGKLRVELSTTKRNARAAEKLEKIQEILKK</sequence>
<dbReference type="EMBL" id="JARZFX010000001">
    <property type="protein sequence ID" value="MEC5422377.1"/>
    <property type="molecule type" value="Genomic_DNA"/>
</dbReference>
<organism evidence="2 3">
    <name type="scientific">Virgibacillus tibetensis</name>
    <dbReference type="NCBI Taxonomy" id="3042313"/>
    <lineage>
        <taxon>Bacteria</taxon>
        <taxon>Bacillati</taxon>
        <taxon>Bacillota</taxon>
        <taxon>Bacilli</taxon>
        <taxon>Bacillales</taxon>
        <taxon>Bacillaceae</taxon>
        <taxon>Virgibacillus</taxon>
    </lineage>
</organism>
<keyword evidence="3" id="KW-1185">Reference proteome</keyword>
<evidence type="ECO:0000313" key="2">
    <source>
        <dbReference type="EMBL" id="MEC5422377.1"/>
    </source>
</evidence>